<dbReference type="Proteomes" id="UP001176468">
    <property type="component" value="Unassembled WGS sequence"/>
</dbReference>
<keyword evidence="3" id="KW-1185">Reference proteome</keyword>
<proteinExistence type="predicted"/>
<dbReference type="SUPFAM" id="SSF52129">
    <property type="entry name" value="Caspase-like"/>
    <property type="match status" value="1"/>
</dbReference>
<dbReference type="Gene3D" id="3.40.50.1460">
    <property type="match status" value="1"/>
</dbReference>
<keyword evidence="1" id="KW-0732">Signal</keyword>
<gene>
    <name evidence="2" type="ORF">Q5H94_13250</name>
</gene>
<dbReference type="InterPro" id="IPR001096">
    <property type="entry name" value="Peptidase_C13"/>
</dbReference>
<feature type="chain" id="PRO_5046273187" evidence="1">
    <location>
        <begin position="21"/>
        <end position="326"/>
    </location>
</feature>
<organism evidence="2 3">
    <name type="scientific">Sphingomonas immobilis</name>
    <dbReference type="NCBI Taxonomy" id="3063997"/>
    <lineage>
        <taxon>Bacteria</taxon>
        <taxon>Pseudomonadati</taxon>
        <taxon>Pseudomonadota</taxon>
        <taxon>Alphaproteobacteria</taxon>
        <taxon>Sphingomonadales</taxon>
        <taxon>Sphingomonadaceae</taxon>
        <taxon>Sphingomonas</taxon>
    </lineage>
</organism>
<name>A0ABT9A0D8_9SPHN</name>
<comment type="caution">
    <text evidence="2">The sequence shown here is derived from an EMBL/GenBank/DDBJ whole genome shotgun (WGS) entry which is preliminary data.</text>
</comment>
<accession>A0ABT9A0D8</accession>
<dbReference type="Pfam" id="PF01650">
    <property type="entry name" value="Peptidase_C13"/>
    <property type="match status" value="1"/>
</dbReference>
<protein>
    <submittedName>
        <fullName evidence="2">C13 family peptidase</fullName>
    </submittedName>
</protein>
<sequence>MLRFAWAVPALVLAAAGLQAQYRAPRHDAPAPAIGRDETEYTYYAAQGFQFERDRGPAWVLAEHRRLEHALAGVTPQRKGVVDAYVLAVGLDSDPVFGREAREAGKVLSRRYDAAGRTIVLAGSDGTAESDLPRGSPDNIAAALARIAETMDKNEDVLVLYTTSHGAPYGIAYNDGNEGTGTISPGRLWAMLDALGLKRRIVMISACFSGVFVPMIGSDDSVLLTAASSERPSFGCFSDGDWTFFGDALINTALRKSQPLEAAAREAKGLIAGWEAKGKLDPSNPQIVIGSRAAAWLTPLEARMPKAATAPVGRPSISLLDQVVQH</sequence>
<dbReference type="EMBL" id="JAUQSZ010000009">
    <property type="protein sequence ID" value="MDO7843296.1"/>
    <property type="molecule type" value="Genomic_DNA"/>
</dbReference>
<evidence type="ECO:0000313" key="3">
    <source>
        <dbReference type="Proteomes" id="UP001176468"/>
    </source>
</evidence>
<feature type="signal peptide" evidence="1">
    <location>
        <begin position="1"/>
        <end position="20"/>
    </location>
</feature>
<dbReference type="RefSeq" id="WP_304561754.1">
    <property type="nucleotide sequence ID" value="NZ_JAUQSZ010000009.1"/>
</dbReference>
<evidence type="ECO:0000313" key="2">
    <source>
        <dbReference type="EMBL" id="MDO7843296.1"/>
    </source>
</evidence>
<evidence type="ECO:0000256" key="1">
    <source>
        <dbReference type="SAM" id="SignalP"/>
    </source>
</evidence>
<dbReference type="InterPro" id="IPR029030">
    <property type="entry name" value="Caspase-like_dom_sf"/>
</dbReference>
<reference evidence="2" key="1">
    <citation type="submission" date="2023-07" db="EMBL/GenBank/DDBJ databases">
        <authorList>
            <person name="Kim M.K."/>
        </authorList>
    </citation>
    <scope>NUCLEOTIDE SEQUENCE</scope>
    <source>
        <strain evidence="2">CA1-15</strain>
    </source>
</reference>